<evidence type="ECO:0000313" key="1">
    <source>
        <dbReference type="EMBL" id="KAG5263684.1"/>
    </source>
</evidence>
<proteinExistence type="predicted"/>
<gene>
    <name evidence="1" type="ORF">AALO_G00267490</name>
</gene>
<feature type="non-terminal residue" evidence="1">
    <location>
        <position position="95"/>
    </location>
</feature>
<sequence>MCLKPWRSFALFEEGLLADGTLASEEISESEKTEKVLAEWLRCLGCTHTYKTIAESEDKQTETLSFSLPASLPSLPASLPLSQIQKQMCFIGMKY</sequence>
<dbReference type="AlphaFoldDB" id="A0AAV6FLG0"/>
<name>A0AAV6FLG0_9TELE</name>
<protein>
    <submittedName>
        <fullName evidence="1">Uncharacterized protein</fullName>
    </submittedName>
</protein>
<dbReference type="EMBL" id="JADWDJ010000021">
    <property type="protein sequence ID" value="KAG5263684.1"/>
    <property type="molecule type" value="Genomic_DNA"/>
</dbReference>
<dbReference type="Proteomes" id="UP000823561">
    <property type="component" value="Chromosome 21"/>
</dbReference>
<keyword evidence="2" id="KW-1185">Reference proteome</keyword>
<accession>A0AAV6FLG0</accession>
<organism evidence="1 2">
    <name type="scientific">Alosa alosa</name>
    <name type="common">allis shad</name>
    <dbReference type="NCBI Taxonomy" id="278164"/>
    <lineage>
        <taxon>Eukaryota</taxon>
        <taxon>Metazoa</taxon>
        <taxon>Chordata</taxon>
        <taxon>Craniata</taxon>
        <taxon>Vertebrata</taxon>
        <taxon>Euteleostomi</taxon>
        <taxon>Actinopterygii</taxon>
        <taxon>Neopterygii</taxon>
        <taxon>Teleostei</taxon>
        <taxon>Clupei</taxon>
        <taxon>Clupeiformes</taxon>
        <taxon>Clupeoidei</taxon>
        <taxon>Clupeidae</taxon>
        <taxon>Alosa</taxon>
    </lineage>
</organism>
<evidence type="ECO:0000313" key="2">
    <source>
        <dbReference type="Proteomes" id="UP000823561"/>
    </source>
</evidence>
<reference evidence="1" key="1">
    <citation type="submission" date="2020-10" db="EMBL/GenBank/DDBJ databases">
        <title>Chromosome-scale genome assembly of the Allis shad, Alosa alosa.</title>
        <authorList>
            <person name="Margot Z."/>
            <person name="Christophe K."/>
            <person name="Cabau C."/>
            <person name="Louis A."/>
            <person name="Berthelot C."/>
            <person name="Parey E."/>
            <person name="Roest Crollius H."/>
            <person name="Montfort J."/>
            <person name="Robinson-Rechavi M."/>
            <person name="Bucao C."/>
            <person name="Bouchez O."/>
            <person name="Gislard M."/>
            <person name="Lluch J."/>
            <person name="Milhes M."/>
            <person name="Lampietro C."/>
            <person name="Lopez Roques C."/>
            <person name="Donnadieu C."/>
            <person name="Braasch I."/>
            <person name="Desvignes T."/>
            <person name="Postlethwait J."/>
            <person name="Bobe J."/>
            <person name="Guiguen Y."/>
        </authorList>
    </citation>
    <scope>NUCLEOTIDE SEQUENCE</scope>
    <source>
        <strain evidence="1">M-15738</strain>
        <tissue evidence="1">Blood</tissue>
    </source>
</reference>
<comment type="caution">
    <text evidence="1">The sequence shown here is derived from an EMBL/GenBank/DDBJ whole genome shotgun (WGS) entry which is preliminary data.</text>
</comment>